<dbReference type="AlphaFoldDB" id="A0A2P6Q3Y2"/>
<proteinExistence type="predicted"/>
<evidence type="ECO:0000256" key="1">
    <source>
        <dbReference type="SAM" id="Phobius"/>
    </source>
</evidence>
<dbReference type="EMBL" id="PDCK01000043">
    <property type="protein sequence ID" value="PRQ28885.1"/>
    <property type="molecule type" value="Genomic_DNA"/>
</dbReference>
<keyword evidence="1" id="KW-0812">Transmembrane</keyword>
<evidence type="ECO:0000313" key="2">
    <source>
        <dbReference type="EMBL" id="PRQ28885.1"/>
    </source>
</evidence>
<gene>
    <name evidence="2" type="ORF">RchiOBHm_Chr5g0007831</name>
</gene>
<dbReference type="Proteomes" id="UP000238479">
    <property type="component" value="Chromosome 5"/>
</dbReference>
<keyword evidence="1" id="KW-0472">Membrane</keyword>
<evidence type="ECO:0000313" key="3">
    <source>
        <dbReference type="Proteomes" id="UP000238479"/>
    </source>
</evidence>
<comment type="caution">
    <text evidence="2">The sequence shown here is derived from an EMBL/GenBank/DDBJ whole genome shotgun (WGS) entry which is preliminary data.</text>
</comment>
<name>A0A2P6Q3Y2_ROSCH</name>
<feature type="transmembrane region" description="Helical" evidence="1">
    <location>
        <begin position="48"/>
        <end position="71"/>
    </location>
</feature>
<accession>A0A2P6Q3Y2</accession>
<protein>
    <submittedName>
        <fullName evidence="2">Uncharacterized protein</fullName>
    </submittedName>
</protein>
<sequence length="100" mass="11745">MMCMVLELLCSNSCLENQFSASINLFRSCYTYGVPANLRRIHYSNKTFCTWLYIPLHFFPPFLFLCFLPQYNQDPNRVFNTVIIHRHTSETVGLRDLSLA</sequence>
<dbReference type="Gramene" id="PRQ28885">
    <property type="protein sequence ID" value="PRQ28885"/>
    <property type="gene ID" value="RchiOBHm_Chr5g0007831"/>
</dbReference>
<organism evidence="2 3">
    <name type="scientific">Rosa chinensis</name>
    <name type="common">China rose</name>
    <dbReference type="NCBI Taxonomy" id="74649"/>
    <lineage>
        <taxon>Eukaryota</taxon>
        <taxon>Viridiplantae</taxon>
        <taxon>Streptophyta</taxon>
        <taxon>Embryophyta</taxon>
        <taxon>Tracheophyta</taxon>
        <taxon>Spermatophyta</taxon>
        <taxon>Magnoliopsida</taxon>
        <taxon>eudicotyledons</taxon>
        <taxon>Gunneridae</taxon>
        <taxon>Pentapetalae</taxon>
        <taxon>rosids</taxon>
        <taxon>fabids</taxon>
        <taxon>Rosales</taxon>
        <taxon>Rosaceae</taxon>
        <taxon>Rosoideae</taxon>
        <taxon>Rosoideae incertae sedis</taxon>
        <taxon>Rosa</taxon>
    </lineage>
</organism>
<keyword evidence="1" id="KW-1133">Transmembrane helix</keyword>
<keyword evidence="3" id="KW-1185">Reference proteome</keyword>
<reference evidence="2 3" key="1">
    <citation type="journal article" date="2018" name="Nat. Genet.">
        <title>The Rosa genome provides new insights in the design of modern roses.</title>
        <authorList>
            <person name="Bendahmane M."/>
        </authorList>
    </citation>
    <scope>NUCLEOTIDE SEQUENCE [LARGE SCALE GENOMIC DNA]</scope>
    <source>
        <strain evidence="3">cv. Old Blush</strain>
    </source>
</reference>